<evidence type="ECO:0000313" key="3">
    <source>
        <dbReference type="Proteomes" id="UP000887540"/>
    </source>
</evidence>
<feature type="signal peptide" evidence="2">
    <location>
        <begin position="1"/>
        <end position="18"/>
    </location>
</feature>
<feature type="compositionally biased region" description="Gly residues" evidence="1">
    <location>
        <begin position="529"/>
        <end position="540"/>
    </location>
</feature>
<protein>
    <submittedName>
        <fullName evidence="4">Uncharacterized protein</fullName>
    </submittedName>
</protein>
<evidence type="ECO:0000256" key="2">
    <source>
        <dbReference type="SAM" id="SignalP"/>
    </source>
</evidence>
<keyword evidence="3" id="KW-1185">Reference proteome</keyword>
<feature type="region of interest" description="Disordered" evidence="1">
    <location>
        <begin position="384"/>
        <end position="425"/>
    </location>
</feature>
<dbReference type="WBParaSite" id="ACRNAN_Path_1071.g4106.t1">
    <property type="protein sequence ID" value="ACRNAN_Path_1071.g4106.t1"/>
    <property type="gene ID" value="ACRNAN_Path_1071.g4106"/>
</dbReference>
<name>A0A914BV86_9BILA</name>
<feature type="compositionally biased region" description="Basic and acidic residues" evidence="1">
    <location>
        <begin position="406"/>
        <end position="416"/>
    </location>
</feature>
<sequence length="910" mass="97380">MNLLYLLLVIIGVHTVNAQHIHESLGRNHLRGIKRLRIRKIYSPTQVELAQPKHVASPMRASPLPIELSRPQFSYDRTRIKKYFEQVSKPRGLKKHISTPQVEPIHKRVSAVPIPQSSQEALYKARLNSYSANFNNNTITSAQLPLSQVRLPVNVKKERKILPVARAAPIQLLHGPRERQELDIIEQVTIAATTVSPYQQRLARYHARWRKIGPLLGSSDKNSLQQTQPITKTVPIVHPVAWTHPTIPPSTTVPPTTERKSPFSFVMKRRNTFERFKSGRGNHEAGFRRAYSPKIRGLLHGPVLEPPSEIEPLGKQLIVGDKYVLGGPENGFKEGPNIVEDLATEPDYHHRGPVPVKRFKFTNKLTYRPRLKIRRPGEQFAALRSNGHSTPIEIPELTPFNSPDTYSRRGSQDRDPLPSYRITHAPDYTRRILPFHRGPLRQRLPPAPISLPPPKQIFPGDTMPTTPPTPPPPPPTTPPPPPPTTTTAPPPPPPPPPQTEASDAGDSALGFGDIGTPPPGFGQEFLLGGPSGILAGGGSGAIPTTPPPPPPPPPTTTTPPPPPPTTTTPPPPPPTTTTPPPPPPTTTTPIPPASNEKKEELKKGKWNGKGKGKQNEEFVEIEPPSRPIQPQENFVIPENSGLRAATPPKEFIGGFGTAGKSGGSFGGGFGGGGGAGFGGGSGGGFGGGSGGGFGGGSGGSESGLGSEPSSPGGEPAGGEPAEPEGPSDADFFTGDSGFIPNKSGPTGDGYGPPLFPGEAVPPPVPETVNVGGAAAGIPPPTYNQMMVREENNPTTVKPSALLSILSRADQGFNQALKHFEEGTPVETAAIDILEVALGSQKLDSQAKLLGHVDRTFGLDNLQRLQRWANTGGAFDLLKEEFVKLAKNFKPPENAIPTLPPQFEYLLAPSG</sequence>
<evidence type="ECO:0000256" key="1">
    <source>
        <dbReference type="SAM" id="MobiDB-lite"/>
    </source>
</evidence>
<feature type="compositionally biased region" description="Low complexity" evidence="1">
    <location>
        <begin position="703"/>
        <end position="720"/>
    </location>
</feature>
<reference evidence="4" key="1">
    <citation type="submission" date="2022-11" db="UniProtKB">
        <authorList>
            <consortium name="WormBaseParasite"/>
        </authorList>
    </citation>
    <scope>IDENTIFICATION</scope>
</reference>
<proteinExistence type="predicted"/>
<feature type="chain" id="PRO_5037709308" evidence="2">
    <location>
        <begin position="19"/>
        <end position="910"/>
    </location>
</feature>
<dbReference type="Proteomes" id="UP000887540">
    <property type="component" value="Unplaced"/>
</dbReference>
<feature type="compositionally biased region" description="Pro residues" evidence="1">
    <location>
        <begin position="445"/>
        <end position="456"/>
    </location>
</feature>
<organism evidence="3 4">
    <name type="scientific">Acrobeloides nanus</name>
    <dbReference type="NCBI Taxonomy" id="290746"/>
    <lineage>
        <taxon>Eukaryota</taxon>
        <taxon>Metazoa</taxon>
        <taxon>Ecdysozoa</taxon>
        <taxon>Nematoda</taxon>
        <taxon>Chromadorea</taxon>
        <taxon>Rhabditida</taxon>
        <taxon>Tylenchina</taxon>
        <taxon>Cephalobomorpha</taxon>
        <taxon>Cephaloboidea</taxon>
        <taxon>Cephalobidae</taxon>
        <taxon>Acrobeloides</taxon>
    </lineage>
</organism>
<accession>A0A914BV86</accession>
<feature type="compositionally biased region" description="Pro residues" evidence="1">
    <location>
        <begin position="544"/>
        <end position="592"/>
    </location>
</feature>
<feature type="region of interest" description="Disordered" evidence="1">
    <location>
        <begin position="439"/>
        <end position="748"/>
    </location>
</feature>
<dbReference type="AlphaFoldDB" id="A0A914BV86"/>
<evidence type="ECO:0000313" key="4">
    <source>
        <dbReference type="WBParaSite" id="ACRNAN_Path_1071.g4106.t1"/>
    </source>
</evidence>
<feature type="compositionally biased region" description="Gly residues" evidence="1">
    <location>
        <begin position="653"/>
        <end position="702"/>
    </location>
</feature>
<keyword evidence="2" id="KW-0732">Signal</keyword>
<dbReference type="PRINTS" id="PR01217">
    <property type="entry name" value="PRICHEXTENSN"/>
</dbReference>
<feature type="compositionally biased region" description="Pro residues" evidence="1">
    <location>
        <begin position="465"/>
        <end position="498"/>
    </location>
</feature>